<keyword evidence="2" id="KW-1185">Reference proteome</keyword>
<dbReference type="AlphaFoldDB" id="A0A4Y7PSJ8"/>
<sequence length="405" mass="46699">MPLILEHGIIHLPDELLALTLEMGHHLRYDRFALSMSHVSRRFRQVALRTPLLWTRFSGDYSDDQIQAFISRSGHLNLEISSHMYGPQMLSYLLPLSSRWSSIPRIDENTESWIDSVGVSNLPRLKSSNIDSSWDIELPMHRMPMLSQIEGFGLYFTVPVPYRSQLTSVKIRFDRSRELEVGKFARAIYQLSNLRDLSLDISNPGDWDDKHPLNPMEILHPHSVPIESLQISIWGITSLKRIQPLYDCLGYLAPSSVQISLSMITSREHVNPFLCNSRNQLFPYGTTIRLRIEQACDICLILAQLLWRCSVVRSVHLEVPTALFRIDAWPSSVWLKTSSISLRHLRLQNCEELREEDVEGLAKYLLSCHEEIGVQSLQIVACKKIHMEPFLNLDEEIAKKITWSF</sequence>
<dbReference type="OrthoDB" id="2269034at2759"/>
<name>A0A4Y7PSJ8_9AGAM</name>
<dbReference type="VEuPathDB" id="FungiDB:BD410DRAFT_549374"/>
<proteinExistence type="predicted"/>
<dbReference type="Proteomes" id="UP000294933">
    <property type="component" value="Unassembled WGS sequence"/>
</dbReference>
<dbReference type="SUPFAM" id="SSF52047">
    <property type="entry name" value="RNI-like"/>
    <property type="match status" value="1"/>
</dbReference>
<evidence type="ECO:0000313" key="2">
    <source>
        <dbReference type="Proteomes" id="UP000294933"/>
    </source>
</evidence>
<gene>
    <name evidence="1" type="ORF">BD410DRAFT_549374</name>
</gene>
<accession>A0A4Y7PSJ8</accession>
<dbReference type="EMBL" id="ML170221">
    <property type="protein sequence ID" value="TDL17480.1"/>
    <property type="molecule type" value="Genomic_DNA"/>
</dbReference>
<protein>
    <submittedName>
        <fullName evidence="1">Uncharacterized protein</fullName>
    </submittedName>
</protein>
<organism evidence="1 2">
    <name type="scientific">Rickenella mellea</name>
    <dbReference type="NCBI Taxonomy" id="50990"/>
    <lineage>
        <taxon>Eukaryota</taxon>
        <taxon>Fungi</taxon>
        <taxon>Dikarya</taxon>
        <taxon>Basidiomycota</taxon>
        <taxon>Agaricomycotina</taxon>
        <taxon>Agaricomycetes</taxon>
        <taxon>Hymenochaetales</taxon>
        <taxon>Rickenellaceae</taxon>
        <taxon>Rickenella</taxon>
    </lineage>
</organism>
<dbReference type="STRING" id="50990.A0A4Y7PSJ8"/>
<evidence type="ECO:0000313" key="1">
    <source>
        <dbReference type="EMBL" id="TDL17480.1"/>
    </source>
</evidence>
<reference evidence="1 2" key="1">
    <citation type="submission" date="2018-06" db="EMBL/GenBank/DDBJ databases">
        <title>A transcriptomic atlas of mushroom development highlights an independent origin of complex multicellularity.</title>
        <authorList>
            <consortium name="DOE Joint Genome Institute"/>
            <person name="Krizsan K."/>
            <person name="Almasi E."/>
            <person name="Merenyi Z."/>
            <person name="Sahu N."/>
            <person name="Viragh M."/>
            <person name="Koszo T."/>
            <person name="Mondo S."/>
            <person name="Kiss B."/>
            <person name="Balint B."/>
            <person name="Kues U."/>
            <person name="Barry K."/>
            <person name="Hegedus J.C."/>
            <person name="Henrissat B."/>
            <person name="Johnson J."/>
            <person name="Lipzen A."/>
            <person name="Ohm R."/>
            <person name="Nagy I."/>
            <person name="Pangilinan J."/>
            <person name="Yan J."/>
            <person name="Xiong Y."/>
            <person name="Grigoriev I.V."/>
            <person name="Hibbett D.S."/>
            <person name="Nagy L.G."/>
        </authorList>
    </citation>
    <scope>NUCLEOTIDE SEQUENCE [LARGE SCALE GENOMIC DNA]</scope>
    <source>
        <strain evidence="1 2">SZMC22713</strain>
    </source>
</reference>